<evidence type="ECO:0000256" key="1">
    <source>
        <dbReference type="SAM" id="Phobius"/>
    </source>
</evidence>
<dbReference type="Proteomes" id="UP000689967">
    <property type="component" value="Unassembled WGS sequence"/>
</dbReference>
<sequence>MRNFPGDISSLSCLIFRMRETAIEMVQKLDAEVAAASRWAFGLLIGFLGTAATVAANGKEIVPSQALFNEKLPILSIFLLTTALYDYYVFAVRRQAMKLIEIGSGRPPRSKHWSDDAPSETEQNPILEFLKRKLSRDTWFRFGAFTTLMILAIFVIIEPFDSMPTKKFKIIAPAALPWRP</sequence>
<reference evidence="2 3" key="1">
    <citation type="submission" date="2021-01" db="EMBL/GenBank/DDBJ databases">
        <title>Roseomonas sp. nov, a bacterium isolated from an oil production mixture in Yumen Oilfield.</title>
        <authorList>
            <person name="Wu D."/>
        </authorList>
    </citation>
    <scope>NUCLEOTIDE SEQUENCE [LARGE SCALE GENOMIC DNA]</scope>
    <source>
        <strain evidence="2 3">ROY-5-3</strain>
    </source>
</reference>
<evidence type="ECO:0000313" key="2">
    <source>
        <dbReference type="EMBL" id="MBU8543950.1"/>
    </source>
</evidence>
<keyword evidence="1" id="KW-1133">Transmembrane helix</keyword>
<proteinExistence type="predicted"/>
<keyword evidence="1" id="KW-0812">Transmembrane</keyword>
<accession>A0ABS6H5J3</accession>
<evidence type="ECO:0000313" key="3">
    <source>
        <dbReference type="Proteomes" id="UP000689967"/>
    </source>
</evidence>
<gene>
    <name evidence="2" type="ORF">JJQ90_09555</name>
</gene>
<dbReference type="EMBL" id="JAERQM010000002">
    <property type="protein sequence ID" value="MBU8543950.1"/>
    <property type="molecule type" value="Genomic_DNA"/>
</dbReference>
<dbReference type="RefSeq" id="WP_216874693.1">
    <property type="nucleotide sequence ID" value="NZ_JAERQM010000002.1"/>
</dbReference>
<feature type="transmembrane region" description="Helical" evidence="1">
    <location>
        <begin position="72"/>
        <end position="90"/>
    </location>
</feature>
<name>A0ABS6H5J3_9PROT</name>
<keyword evidence="1" id="KW-0472">Membrane</keyword>
<feature type="transmembrane region" description="Helical" evidence="1">
    <location>
        <begin position="139"/>
        <end position="157"/>
    </location>
</feature>
<evidence type="ECO:0008006" key="4">
    <source>
        <dbReference type="Google" id="ProtNLM"/>
    </source>
</evidence>
<organism evidence="2 3">
    <name type="scientific">Falsiroseomonas oleicola</name>
    <dbReference type="NCBI Taxonomy" id="2801474"/>
    <lineage>
        <taxon>Bacteria</taxon>
        <taxon>Pseudomonadati</taxon>
        <taxon>Pseudomonadota</taxon>
        <taxon>Alphaproteobacteria</taxon>
        <taxon>Acetobacterales</taxon>
        <taxon>Roseomonadaceae</taxon>
        <taxon>Falsiroseomonas</taxon>
    </lineage>
</organism>
<protein>
    <recommendedName>
        <fullName evidence="4">DUF202 domain-containing protein</fullName>
    </recommendedName>
</protein>
<keyword evidence="3" id="KW-1185">Reference proteome</keyword>
<comment type="caution">
    <text evidence="2">The sequence shown here is derived from an EMBL/GenBank/DDBJ whole genome shotgun (WGS) entry which is preliminary data.</text>
</comment>
<feature type="transmembrane region" description="Helical" evidence="1">
    <location>
        <begin position="33"/>
        <end position="52"/>
    </location>
</feature>